<organism evidence="1 2">
    <name type="scientific">Aquamicrobium zhengzhouense</name>
    <dbReference type="NCBI Taxonomy" id="2781738"/>
    <lineage>
        <taxon>Bacteria</taxon>
        <taxon>Pseudomonadati</taxon>
        <taxon>Pseudomonadota</taxon>
        <taxon>Alphaproteobacteria</taxon>
        <taxon>Hyphomicrobiales</taxon>
        <taxon>Phyllobacteriaceae</taxon>
        <taxon>Aquamicrobium</taxon>
    </lineage>
</organism>
<dbReference type="RefSeq" id="WP_198476732.1">
    <property type="nucleotide sequence ID" value="NZ_JADGMQ010000007.1"/>
</dbReference>
<reference evidence="1 2" key="1">
    <citation type="submission" date="2020-10" db="EMBL/GenBank/DDBJ databases">
        <title>Aquamicrobium zhengzhouensis sp. nov., a exopolysaccharide producing bacterium isolated from farmland soil.</title>
        <authorList>
            <person name="Wang X."/>
        </authorList>
    </citation>
    <scope>NUCLEOTIDE SEQUENCE [LARGE SCALE GENOMIC DNA]</scope>
    <source>
        <strain evidence="2">cd-1</strain>
    </source>
</reference>
<name>A0ABS0SDM0_9HYPH</name>
<evidence type="ECO:0000313" key="2">
    <source>
        <dbReference type="Proteomes" id="UP000601789"/>
    </source>
</evidence>
<keyword evidence="2" id="KW-1185">Reference proteome</keyword>
<gene>
    <name evidence="1" type="ORF">IOD40_11795</name>
</gene>
<comment type="caution">
    <text evidence="1">The sequence shown here is derived from an EMBL/GenBank/DDBJ whole genome shotgun (WGS) entry which is preliminary data.</text>
</comment>
<protein>
    <submittedName>
        <fullName evidence="1">Uncharacterized protein</fullName>
    </submittedName>
</protein>
<dbReference type="Proteomes" id="UP000601789">
    <property type="component" value="Unassembled WGS sequence"/>
</dbReference>
<accession>A0ABS0SDM0</accession>
<sequence length="71" mass="7938">MRQRHVAGTLRSHLPKMIERDLIIRCQTKNGKRHAGRGAKSSRLTALIRLLLEPAPTEIKQIANATDAEQA</sequence>
<proteinExistence type="predicted"/>
<evidence type="ECO:0000313" key="1">
    <source>
        <dbReference type="EMBL" id="MBI1621346.1"/>
    </source>
</evidence>
<dbReference type="EMBL" id="JADGMQ010000007">
    <property type="protein sequence ID" value="MBI1621346.1"/>
    <property type="molecule type" value="Genomic_DNA"/>
</dbReference>